<evidence type="ECO:0000256" key="1">
    <source>
        <dbReference type="SAM" id="MobiDB-lite"/>
    </source>
</evidence>
<evidence type="ECO:0000313" key="3">
    <source>
        <dbReference type="Proteomes" id="UP000593571"/>
    </source>
</evidence>
<organism evidence="2 3">
    <name type="scientific">Rousettus aegyptiacus</name>
    <name type="common">Egyptian fruit bat</name>
    <name type="synonym">Pteropus aegyptiacus</name>
    <dbReference type="NCBI Taxonomy" id="9407"/>
    <lineage>
        <taxon>Eukaryota</taxon>
        <taxon>Metazoa</taxon>
        <taxon>Chordata</taxon>
        <taxon>Craniata</taxon>
        <taxon>Vertebrata</taxon>
        <taxon>Euteleostomi</taxon>
        <taxon>Mammalia</taxon>
        <taxon>Eutheria</taxon>
        <taxon>Laurasiatheria</taxon>
        <taxon>Chiroptera</taxon>
        <taxon>Yinpterochiroptera</taxon>
        <taxon>Pteropodoidea</taxon>
        <taxon>Pteropodidae</taxon>
        <taxon>Rousettinae</taxon>
        <taxon>Rousettus</taxon>
    </lineage>
</organism>
<dbReference type="AlphaFoldDB" id="A0A7J8DI28"/>
<dbReference type="EMBL" id="JACASE010000012">
    <property type="protein sequence ID" value="KAF6422659.1"/>
    <property type="molecule type" value="Genomic_DNA"/>
</dbReference>
<evidence type="ECO:0000313" key="2">
    <source>
        <dbReference type="EMBL" id="KAF6422659.1"/>
    </source>
</evidence>
<gene>
    <name evidence="2" type="ORF">HJG63_008501</name>
</gene>
<sequence>MILSSRKGLECSLPDATGCICHSARGVRPHRRGHPSTPHPHMFWMWHSPKSGRRPGTAELSGEMGQPRASATWRSQAGRVWPPRREPGDTAVRRWGGCAPGPFPDELLITLWSSDSRSSRGCPPLPRGATVAGGARERGRGPAIRPARQEVVPHSLRIRCRPLPRVLPGTWVLLSLTFLLARHFRSLKTKISTILVNASLQFGALAKKFLCLSATEKLICSVSYYL</sequence>
<reference evidence="2 3" key="1">
    <citation type="journal article" date="2020" name="Nature">
        <title>Six reference-quality genomes reveal evolution of bat adaptations.</title>
        <authorList>
            <person name="Jebb D."/>
            <person name="Huang Z."/>
            <person name="Pippel M."/>
            <person name="Hughes G.M."/>
            <person name="Lavrichenko K."/>
            <person name="Devanna P."/>
            <person name="Winkler S."/>
            <person name="Jermiin L.S."/>
            <person name="Skirmuntt E.C."/>
            <person name="Katzourakis A."/>
            <person name="Burkitt-Gray L."/>
            <person name="Ray D.A."/>
            <person name="Sullivan K.A.M."/>
            <person name="Roscito J.G."/>
            <person name="Kirilenko B.M."/>
            <person name="Davalos L.M."/>
            <person name="Corthals A.P."/>
            <person name="Power M.L."/>
            <person name="Jones G."/>
            <person name="Ransome R.D."/>
            <person name="Dechmann D.K.N."/>
            <person name="Locatelli A.G."/>
            <person name="Puechmaille S.J."/>
            <person name="Fedrigo O."/>
            <person name="Jarvis E.D."/>
            <person name="Hiller M."/>
            <person name="Vernes S.C."/>
            <person name="Myers E.W."/>
            <person name="Teeling E.C."/>
        </authorList>
    </citation>
    <scope>NUCLEOTIDE SEQUENCE [LARGE SCALE GENOMIC DNA]</scope>
    <source>
        <strain evidence="2">MRouAeg1</strain>
        <tissue evidence="2">Muscle</tissue>
    </source>
</reference>
<accession>A0A7J8DI28</accession>
<dbReference type="Proteomes" id="UP000593571">
    <property type="component" value="Unassembled WGS sequence"/>
</dbReference>
<protein>
    <submittedName>
        <fullName evidence="2">Uncharacterized protein</fullName>
    </submittedName>
</protein>
<feature type="region of interest" description="Disordered" evidence="1">
    <location>
        <begin position="119"/>
        <end position="141"/>
    </location>
</feature>
<proteinExistence type="predicted"/>
<name>A0A7J8DI28_ROUAE</name>
<keyword evidence="3" id="KW-1185">Reference proteome</keyword>
<comment type="caution">
    <text evidence="2">The sequence shown here is derived from an EMBL/GenBank/DDBJ whole genome shotgun (WGS) entry which is preliminary data.</text>
</comment>
<feature type="region of interest" description="Disordered" evidence="1">
    <location>
        <begin position="50"/>
        <end position="88"/>
    </location>
</feature>